<comment type="similarity">
    <text evidence="5">Belongs to the bacterial solute-binding protein 9 family.</text>
</comment>
<accession>A0ABN3HZ86</accession>
<dbReference type="PRINTS" id="PR00691">
    <property type="entry name" value="ADHESINB"/>
</dbReference>
<dbReference type="PANTHER" id="PTHR42953">
    <property type="entry name" value="HIGH-AFFINITY ZINC UPTAKE SYSTEM PROTEIN ZNUA-RELATED"/>
    <property type="match status" value="1"/>
</dbReference>
<dbReference type="InterPro" id="IPR006128">
    <property type="entry name" value="Lipoprotein_PsaA-like"/>
</dbReference>
<dbReference type="PANTHER" id="PTHR42953:SF1">
    <property type="entry name" value="METAL-BINDING PROTEIN HI_0362-RELATED"/>
    <property type="match status" value="1"/>
</dbReference>
<proteinExistence type="inferred from homology"/>
<dbReference type="InterPro" id="IPR047701">
    <property type="entry name" value="AztC-like"/>
</dbReference>
<evidence type="ECO:0000256" key="5">
    <source>
        <dbReference type="RuleBase" id="RU003512"/>
    </source>
</evidence>
<gene>
    <name evidence="6" type="primary">aztC</name>
    <name evidence="6" type="ORF">GCM10009855_33380</name>
</gene>
<keyword evidence="3" id="KW-0479">Metal-binding</keyword>
<dbReference type="Pfam" id="PF01297">
    <property type="entry name" value="ZnuA"/>
    <property type="match status" value="1"/>
</dbReference>
<dbReference type="Proteomes" id="UP001501170">
    <property type="component" value="Unassembled WGS sequence"/>
</dbReference>
<keyword evidence="2 5" id="KW-0813">Transport</keyword>
<sequence length="310" mass="32896">MTPPRRLVATLLAAVIGTLLGTVALTGCGIAHDDQPQVVATTNILGDVVGRLVGDQATVTTLMKPNADPHSFAVSAREAGAMRNADLIVYNGLGLEEGIEHHVRAAHDDGVPIVEAGGAARPITFRTGETSGAADPHFWTDPTRMRDAVRAVSHRLAEIDGVDRARLSANTEAYLSELNDLDEWMRGLFAAIPQDRRKLVTNHHVFGYLADRYGFEVIGAVVPSGTTLASPSSSDLASLATAIRTTAVSAIFVDTSQPDRLAKALAAETRTAVAIVPLYSESLDERGTEADSYIAMMRTNASRISSGLSR</sequence>
<dbReference type="SUPFAM" id="SSF53807">
    <property type="entry name" value="Helical backbone' metal receptor"/>
    <property type="match status" value="1"/>
</dbReference>
<comment type="subcellular location">
    <subcellularLocation>
        <location evidence="1">Cell envelope</location>
    </subcellularLocation>
</comment>
<keyword evidence="7" id="KW-1185">Reference proteome</keyword>
<dbReference type="InterPro" id="IPR006129">
    <property type="entry name" value="AdhesinB"/>
</dbReference>
<evidence type="ECO:0000256" key="3">
    <source>
        <dbReference type="ARBA" id="ARBA00022723"/>
    </source>
</evidence>
<dbReference type="EMBL" id="BAAARB010000023">
    <property type="protein sequence ID" value="GAA2390666.1"/>
    <property type="molecule type" value="Genomic_DNA"/>
</dbReference>
<protein>
    <submittedName>
        <fullName evidence="6">Zinc ABC transporter substrate-binding protein AztC</fullName>
    </submittedName>
</protein>
<dbReference type="PROSITE" id="PS51257">
    <property type="entry name" value="PROKAR_LIPOPROTEIN"/>
    <property type="match status" value="1"/>
</dbReference>
<evidence type="ECO:0000313" key="6">
    <source>
        <dbReference type="EMBL" id="GAA2390666.1"/>
    </source>
</evidence>
<dbReference type="Gene3D" id="3.40.50.1980">
    <property type="entry name" value="Nitrogenase molybdenum iron protein domain"/>
    <property type="match status" value="2"/>
</dbReference>
<evidence type="ECO:0000313" key="7">
    <source>
        <dbReference type="Proteomes" id="UP001501170"/>
    </source>
</evidence>
<comment type="caution">
    <text evidence="6">The sequence shown here is derived from an EMBL/GenBank/DDBJ whole genome shotgun (WGS) entry which is preliminary data.</text>
</comment>
<dbReference type="InterPro" id="IPR050492">
    <property type="entry name" value="Bact_metal-bind_prot9"/>
</dbReference>
<evidence type="ECO:0000256" key="2">
    <source>
        <dbReference type="ARBA" id="ARBA00022448"/>
    </source>
</evidence>
<dbReference type="InterPro" id="IPR006127">
    <property type="entry name" value="ZnuA-like"/>
</dbReference>
<dbReference type="PRINTS" id="PR00690">
    <property type="entry name" value="ADHESNFAMILY"/>
</dbReference>
<evidence type="ECO:0000256" key="1">
    <source>
        <dbReference type="ARBA" id="ARBA00004196"/>
    </source>
</evidence>
<evidence type="ECO:0000256" key="4">
    <source>
        <dbReference type="ARBA" id="ARBA00022729"/>
    </source>
</evidence>
<reference evidence="6 7" key="1">
    <citation type="journal article" date="2019" name="Int. J. Syst. Evol. Microbiol.">
        <title>The Global Catalogue of Microorganisms (GCM) 10K type strain sequencing project: providing services to taxonomists for standard genome sequencing and annotation.</title>
        <authorList>
            <consortium name="The Broad Institute Genomics Platform"/>
            <consortium name="The Broad Institute Genome Sequencing Center for Infectious Disease"/>
            <person name="Wu L."/>
            <person name="Ma J."/>
        </authorList>
    </citation>
    <scope>NUCLEOTIDE SEQUENCE [LARGE SCALE GENOMIC DNA]</scope>
    <source>
        <strain evidence="6 7">JCM 16227</strain>
    </source>
</reference>
<organism evidence="6 7">
    <name type="scientific">Gordonia cholesterolivorans</name>
    <dbReference type="NCBI Taxonomy" id="559625"/>
    <lineage>
        <taxon>Bacteria</taxon>
        <taxon>Bacillati</taxon>
        <taxon>Actinomycetota</taxon>
        <taxon>Actinomycetes</taxon>
        <taxon>Mycobacteriales</taxon>
        <taxon>Gordoniaceae</taxon>
        <taxon>Gordonia</taxon>
    </lineage>
</organism>
<name>A0ABN3HZ86_9ACTN</name>
<keyword evidence="4" id="KW-0732">Signal</keyword>
<dbReference type="NCBIfam" id="NF040870">
    <property type="entry name" value="AztC"/>
    <property type="match status" value="1"/>
</dbReference>
<dbReference type="RefSeq" id="WP_346077466.1">
    <property type="nucleotide sequence ID" value="NZ_BAAARB010000023.1"/>
</dbReference>